<reference evidence="6" key="1">
    <citation type="submission" date="2022-07" db="EMBL/GenBank/DDBJ databases">
        <title>Ectorhizobium quercum gen.nov., sp. nov.</title>
        <authorList>
            <person name="Ma T."/>
            <person name="Li Y."/>
        </authorList>
    </citation>
    <scope>NUCLEOTIDE SEQUENCE</scope>
    <source>
        <strain evidence="6">BDR2-2</strain>
    </source>
</reference>
<accession>A0AAE3N0B4</accession>
<feature type="domain" description="HTH lysR-type" evidence="5">
    <location>
        <begin position="2"/>
        <end position="58"/>
    </location>
</feature>
<comment type="caution">
    <text evidence="6">The sequence shown here is derived from an EMBL/GenBank/DDBJ whole genome shotgun (WGS) entry which is preliminary data.</text>
</comment>
<dbReference type="Gene3D" id="1.10.10.10">
    <property type="entry name" value="Winged helix-like DNA-binding domain superfamily/Winged helix DNA-binding domain"/>
    <property type="match status" value="1"/>
</dbReference>
<dbReference type="GO" id="GO:0032993">
    <property type="term" value="C:protein-DNA complex"/>
    <property type="evidence" value="ECO:0007669"/>
    <property type="project" value="TreeGrafter"/>
</dbReference>
<keyword evidence="4" id="KW-0804">Transcription</keyword>
<evidence type="ECO:0000313" key="6">
    <source>
        <dbReference type="EMBL" id="MCX8997379.1"/>
    </source>
</evidence>
<keyword evidence="3" id="KW-0238">DNA-binding</keyword>
<dbReference type="Pfam" id="PF00126">
    <property type="entry name" value="HTH_1"/>
    <property type="match status" value="1"/>
</dbReference>
<name>A0AAE3N0B4_9HYPH</name>
<dbReference type="InterPro" id="IPR000847">
    <property type="entry name" value="LysR_HTH_N"/>
</dbReference>
<dbReference type="InterPro" id="IPR036390">
    <property type="entry name" value="WH_DNA-bd_sf"/>
</dbReference>
<comment type="similarity">
    <text evidence="1">Belongs to the LysR transcriptional regulatory family.</text>
</comment>
<dbReference type="SUPFAM" id="SSF53850">
    <property type="entry name" value="Periplasmic binding protein-like II"/>
    <property type="match status" value="1"/>
</dbReference>
<dbReference type="GO" id="GO:0003677">
    <property type="term" value="F:DNA binding"/>
    <property type="evidence" value="ECO:0007669"/>
    <property type="project" value="UniProtKB-KW"/>
</dbReference>
<evidence type="ECO:0000256" key="2">
    <source>
        <dbReference type="ARBA" id="ARBA00023015"/>
    </source>
</evidence>
<evidence type="ECO:0000256" key="1">
    <source>
        <dbReference type="ARBA" id="ARBA00009437"/>
    </source>
</evidence>
<keyword evidence="2" id="KW-0805">Transcription regulation</keyword>
<dbReference type="PANTHER" id="PTHR30346">
    <property type="entry name" value="TRANSCRIPTIONAL DUAL REGULATOR HCAR-RELATED"/>
    <property type="match status" value="1"/>
</dbReference>
<dbReference type="InterPro" id="IPR036388">
    <property type="entry name" value="WH-like_DNA-bd_sf"/>
</dbReference>
<protein>
    <submittedName>
        <fullName evidence="6">LysR family transcriptional regulator</fullName>
    </submittedName>
</protein>
<gene>
    <name evidence="6" type="ORF">NOF55_09695</name>
</gene>
<dbReference type="SUPFAM" id="SSF46785">
    <property type="entry name" value="Winged helix' DNA-binding domain"/>
    <property type="match status" value="1"/>
</dbReference>
<dbReference type="InterPro" id="IPR005119">
    <property type="entry name" value="LysR_subst-bd"/>
</dbReference>
<keyword evidence="7" id="KW-1185">Reference proteome</keyword>
<dbReference type="PROSITE" id="PS50931">
    <property type="entry name" value="HTH_LYSR"/>
    <property type="match status" value="1"/>
</dbReference>
<dbReference type="Gene3D" id="3.40.190.10">
    <property type="entry name" value="Periplasmic binding protein-like II"/>
    <property type="match status" value="2"/>
</dbReference>
<evidence type="ECO:0000259" key="5">
    <source>
        <dbReference type="PROSITE" id="PS50931"/>
    </source>
</evidence>
<dbReference type="Pfam" id="PF03466">
    <property type="entry name" value="LysR_substrate"/>
    <property type="match status" value="1"/>
</dbReference>
<dbReference type="GO" id="GO:0003700">
    <property type="term" value="F:DNA-binding transcription factor activity"/>
    <property type="evidence" value="ECO:0007669"/>
    <property type="project" value="InterPro"/>
</dbReference>
<dbReference type="Proteomes" id="UP001208771">
    <property type="component" value="Unassembled WGS sequence"/>
</dbReference>
<evidence type="ECO:0000256" key="3">
    <source>
        <dbReference type="ARBA" id="ARBA00023125"/>
    </source>
</evidence>
<dbReference type="RefSeq" id="WP_306411170.1">
    <property type="nucleotide sequence ID" value="NZ_JANFPI010000003.1"/>
</dbReference>
<dbReference type="EMBL" id="JANFPI010000003">
    <property type="protein sequence ID" value="MCX8997379.1"/>
    <property type="molecule type" value="Genomic_DNA"/>
</dbReference>
<organism evidence="6 7">
    <name type="scientific">Ectorhizobium quercum</name>
    <dbReference type="NCBI Taxonomy" id="2965071"/>
    <lineage>
        <taxon>Bacteria</taxon>
        <taxon>Pseudomonadati</taxon>
        <taxon>Pseudomonadota</taxon>
        <taxon>Alphaproteobacteria</taxon>
        <taxon>Hyphomicrobiales</taxon>
        <taxon>Rhizobiaceae</taxon>
        <taxon>Ectorhizobium</taxon>
    </lineage>
</organism>
<proteinExistence type="inferred from homology"/>
<evidence type="ECO:0000256" key="4">
    <source>
        <dbReference type="ARBA" id="ARBA00023163"/>
    </source>
</evidence>
<sequence length="300" mass="32786">MLSIANLRTLVCVAESGGVRLAAQRLGRTPSAVSMALKQLEDAVGSALFEGDRKVHLTKVGAFTVESARNLLRHYDNSCASIRAFARDEISRCTVAAVTSFAGTVLPEAILRVKQRSPNFEAVLREIHSVKMSDAVADGLVNVGFGRIAVVRPDVEATPIMHESYAVVCPVDHRFAHFKRPLSWEDLAPEDFISNESYDTHICAGLTKMHENARFHVSSASSAFALVAAKVGVTILPQLASRIAPGWVRFVPLEDPEAFRTVGVFVRKGRNLSPATRMLIDTARSLLTEWADELHVVDLK</sequence>
<dbReference type="AlphaFoldDB" id="A0AAE3N0B4"/>
<evidence type="ECO:0000313" key="7">
    <source>
        <dbReference type="Proteomes" id="UP001208771"/>
    </source>
</evidence>
<dbReference type="PANTHER" id="PTHR30346:SF28">
    <property type="entry name" value="HTH-TYPE TRANSCRIPTIONAL REGULATOR CYNR"/>
    <property type="match status" value="1"/>
</dbReference>